<reference evidence="3 4" key="1">
    <citation type="submission" date="2021-08" db="EMBL/GenBank/DDBJ databases">
        <title>Whole genome sequence of novel Actinomyces species strain MAS-1.</title>
        <authorList>
            <person name="Saito M."/>
            <person name="Kuwahara N."/>
            <person name="Takizawa T."/>
            <person name="Gotouda H."/>
            <person name="Ochiai T."/>
        </authorList>
    </citation>
    <scope>NUCLEOTIDE SEQUENCE [LARGE SCALE GENOMIC DNA]</scope>
    <source>
        <strain evidence="3 4">MAS-1</strain>
    </source>
</reference>
<evidence type="ECO:0000256" key="2">
    <source>
        <dbReference type="SAM" id="Phobius"/>
    </source>
</evidence>
<evidence type="ECO:0000256" key="1">
    <source>
        <dbReference type="SAM" id="MobiDB-lite"/>
    </source>
</evidence>
<evidence type="ECO:0000313" key="4">
    <source>
        <dbReference type="Proteomes" id="UP000824496"/>
    </source>
</evidence>
<feature type="compositionally biased region" description="Low complexity" evidence="1">
    <location>
        <begin position="1"/>
        <end position="12"/>
    </location>
</feature>
<feature type="transmembrane region" description="Helical" evidence="2">
    <location>
        <begin position="75"/>
        <end position="95"/>
    </location>
</feature>
<sequence length="436" mass="45710">MDASAPYHSTPSAPAPPAHDTGPGGPSLPQRPAPMRRRGPARRLSLVVLALSLLATALIGLLLTRGAVGLVNGGLLLLGVPVGILGAGIVASGVGRRRGGWMSLLGWPALLVALPVLAVGAAVPAAVRAIPVNRMEEAVGRTTYTWQDLVEAGEGTGRELPVMAGGQVILDLREMPQEAPALSTIDLEVGVGEVRILTREDAPIAVEAESSMAWFSARAPRVWSMDGTRARGTTGHDGWDTWDMGPQEVWDEEEYTVDGAPARISTTSSGAPLRSATLRSPTAQSDGPALTVRARLGAGQVTVVGPQEVTWAGDAAQEVWVVEYWRDETGRIHLDDHDLVVPGMTHPAISARRAQQCVDRARGISSGSADGDADEDRDRPGRDWDAWGDLDELTAEQRQAYRDCAQQAATDREQAAAATPAPGPTAGPLPSAGATP</sequence>
<proteinExistence type="predicted"/>
<keyword evidence="2" id="KW-0812">Transmembrane</keyword>
<accession>A0ABN6K997</accession>
<feature type="compositionally biased region" description="Basic and acidic residues" evidence="1">
    <location>
        <begin position="376"/>
        <end position="385"/>
    </location>
</feature>
<dbReference type="RefSeq" id="WP_223907494.1">
    <property type="nucleotide sequence ID" value="NZ_AP025017.1"/>
</dbReference>
<name>A0ABN6K997_9ACTO</name>
<feature type="compositionally biased region" description="Low complexity" evidence="1">
    <location>
        <begin position="405"/>
        <end position="420"/>
    </location>
</feature>
<feature type="region of interest" description="Disordered" evidence="1">
    <location>
        <begin position="351"/>
        <end position="436"/>
    </location>
</feature>
<dbReference type="Proteomes" id="UP000824496">
    <property type="component" value="Chromosome"/>
</dbReference>
<keyword evidence="4" id="KW-1185">Reference proteome</keyword>
<gene>
    <name evidence="3" type="ORF">MANAM107_17720</name>
</gene>
<evidence type="ECO:0000313" key="3">
    <source>
        <dbReference type="EMBL" id="BDA64938.1"/>
    </source>
</evidence>
<keyword evidence="2" id="KW-1133">Transmembrane helix</keyword>
<feature type="transmembrane region" description="Helical" evidence="2">
    <location>
        <begin position="44"/>
        <end position="63"/>
    </location>
</feature>
<organism evidence="3 4">
    <name type="scientific">Actinomyces capricornis</name>
    <dbReference type="NCBI Taxonomy" id="2755559"/>
    <lineage>
        <taxon>Bacteria</taxon>
        <taxon>Bacillati</taxon>
        <taxon>Actinomycetota</taxon>
        <taxon>Actinomycetes</taxon>
        <taxon>Actinomycetales</taxon>
        <taxon>Actinomycetaceae</taxon>
        <taxon>Actinomyces</taxon>
    </lineage>
</organism>
<keyword evidence="2" id="KW-0472">Membrane</keyword>
<feature type="region of interest" description="Disordered" evidence="1">
    <location>
        <begin position="1"/>
        <end position="36"/>
    </location>
</feature>
<protein>
    <submittedName>
        <fullName evidence="3">Uncharacterized protein</fullName>
    </submittedName>
</protein>
<dbReference type="EMBL" id="AP025017">
    <property type="protein sequence ID" value="BDA64938.1"/>
    <property type="molecule type" value="Genomic_DNA"/>
</dbReference>
<feature type="transmembrane region" description="Helical" evidence="2">
    <location>
        <begin position="107"/>
        <end position="127"/>
    </location>
</feature>
<feature type="region of interest" description="Disordered" evidence="1">
    <location>
        <begin position="262"/>
        <end position="287"/>
    </location>
</feature>